<dbReference type="InterPro" id="IPR018247">
    <property type="entry name" value="EF_Hand_1_Ca_BS"/>
</dbReference>
<dbReference type="InterPro" id="IPR011992">
    <property type="entry name" value="EF-hand-dom_pair"/>
</dbReference>
<comment type="caution">
    <text evidence="4">The sequence shown here is derived from an EMBL/GenBank/DDBJ whole genome shotgun (WGS) entry which is preliminary data.</text>
</comment>
<evidence type="ECO:0000259" key="3">
    <source>
        <dbReference type="PROSITE" id="PS50222"/>
    </source>
</evidence>
<dbReference type="PROSITE" id="PS50222">
    <property type="entry name" value="EF_HAND_2"/>
    <property type="match status" value="3"/>
</dbReference>
<evidence type="ECO:0000256" key="1">
    <source>
        <dbReference type="ARBA" id="ARBA00022837"/>
    </source>
</evidence>
<gene>
    <name evidence="4" type="ORF">PMAYCL1PPCAC_04291</name>
</gene>
<protein>
    <recommendedName>
        <fullName evidence="3">EF-hand domain-containing protein</fullName>
    </recommendedName>
</protein>
<evidence type="ECO:0000313" key="4">
    <source>
        <dbReference type="EMBL" id="GMR34096.1"/>
    </source>
</evidence>
<dbReference type="Gene3D" id="1.10.238.10">
    <property type="entry name" value="EF-hand"/>
    <property type="match status" value="2"/>
</dbReference>
<feature type="signal peptide" evidence="2">
    <location>
        <begin position="1"/>
        <end position="15"/>
    </location>
</feature>
<keyword evidence="5" id="KW-1185">Reference proteome</keyword>
<dbReference type="PROSITE" id="PS00018">
    <property type="entry name" value="EF_HAND_1"/>
    <property type="match status" value="3"/>
</dbReference>
<feature type="non-terminal residue" evidence="4">
    <location>
        <position position="1"/>
    </location>
</feature>
<accession>A0AAN4Z4W8</accession>
<dbReference type="AlphaFoldDB" id="A0AAN4Z4W8"/>
<proteinExistence type="predicted"/>
<dbReference type="GO" id="GO:0005509">
    <property type="term" value="F:calcium ion binding"/>
    <property type="evidence" value="ECO:0007669"/>
    <property type="project" value="InterPro"/>
</dbReference>
<dbReference type="EMBL" id="BTRK01000001">
    <property type="protein sequence ID" value="GMR34096.1"/>
    <property type="molecule type" value="Genomic_DNA"/>
</dbReference>
<reference evidence="5" key="1">
    <citation type="submission" date="2022-10" db="EMBL/GenBank/DDBJ databases">
        <title>Genome assembly of Pristionchus species.</title>
        <authorList>
            <person name="Yoshida K."/>
            <person name="Sommer R.J."/>
        </authorList>
    </citation>
    <scope>NUCLEOTIDE SEQUENCE [LARGE SCALE GENOMIC DNA]</scope>
    <source>
        <strain evidence="5">RS5460</strain>
    </source>
</reference>
<dbReference type="Pfam" id="PF13202">
    <property type="entry name" value="EF-hand_5"/>
    <property type="match status" value="2"/>
</dbReference>
<dbReference type="SUPFAM" id="SSF47473">
    <property type="entry name" value="EF-hand"/>
    <property type="match status" value="1"/>
</dbReference>
<feature type="domain" description="EF-hand" evidence="3">
    <location>
        <begin position="27"/>
        <end position="55"/>
    </location>
</feature>
<sequence>WKLGVFLSLFVTSSAAPLTDPGTFTPEFFAIADKNKDGKIDFNEFLFIDQEYINYMLKQFASMDADGSDSLDVKEFTALEQANKNRYSIDIVKDSSEGEPIIVLSRTIMDDVKKAQKSEKVQKVQKSVEFPEDLEVFMLDDSKEDSDMYQEKNRPLEAGVSDDVFKEHDDDGNGKLNEDELMTYIQDYLEMALKRSAHVIVDRYDANKDGGLDKTELIKFLTELPSELVEDIAGSEEYDFVHDGDDNDYGFAADSIVSDRH</sequence>
<organism evidence="4 5">
    <name type="scientific">Pristionchus mayeri</name>
    <dbReference type="NCBI Taxonomy" id="1317129"/>
    <lineage>
        <taxon>Eukaryota</taxon>
        <taxon>Metazoa</taxon>
        <taxon>Ecdysozoa</taxon>
        <taxon>Nematoda</taxon>
        <taxon>Chromadorea</taxon>
        <taxon>Rhabditida</taxon>
        <taxon>Rhabditina</taxon>
        <taxon>Diplogasteromorpha</taxon>
        <taxon>Diplogasteroidea</taxon>
        <taxon>Neodiplogasteridae</taxon>
        <taxon>Pristionchus</taxon>
    </lineage>
</organism>
<dbReference type="SMART" id="SM00054">
    <property type="entry name" value="EFh"/>
    <property type="match status" value="4"/>
</dbReference>
<feature type="domain" description="EF-hand" evidence="3">
    <location>
        <begin position="156"/>
        <end position="191"/>
    </location>
</feature>
<name>A0AAN4Z4W8_9BILA</name>
<keyword evidence="1" id="KW-0106">Calcium</keyword>
<feature type="chain" id="PRO_5042981707" description="EF-hand domain-containing protein" evidence="2">
    <location>
        <begin position="16"/>
        <end position="261"/>
    </location>
</feature>
<dbReference type="Proteomes" id="UP001328107">
    <property type="component" value="Unassembled WGS sequence"/>
</dbReference>
<evidence type="ECO:0000256" key="2">
    <source>
        <dbReference type="SAM" id="SignalP"/>
    </source>
</evidence>
<dbReference type="InterPro" id="IPR002048">
    <property type="entry name" value="EF_hand_dom"/>
</dbReference>
<evidence type="ECO:0000313" key="5">
    <source>
        <dbReference type="Proteomes" id="UP001328107"/>
    </source>
</evidence>
<dbReference type="Pfam" id="PF13833">
    <property type="entry name" value="EF-hand_8"/>
    <property type="match status" value="1"/>
</dbReference>
<feature type="domain" description="EF-hand" evidence="3">
    <location>
        <begin position="192"/>
        <end position="227"/>
    </location>
</feature>
<keyword evidence="2" id="KW-0732">Signal</keyword>